<name>A0A1V4SUJ6_9CLOT</name>
<gene>
    <name evidence="5" type="primary">glxK</name>
    <name evidence="5" type="ORF">CLTHE_24240</name>
</gene>
<dbReference type="Pfam" id="PF02595">
    <property type="entry name" value="Gly_kinase"/>
    <property type="match status" value="1"/>
</dbReference>
<comment type="similarity">
    <text evidence="1 4">Belongs to the glycerate kinase type-1 family.</text>
</comment>
<comment type="caution">
    <text evidence="5">The sequence shown here is derived from an EMBL/GenBank/DDBJ whole genome shotgun (WGS) entry which is preliminary data.</text>
</comment>
<dbReference type="Proteomes" id="UP000191448">
    <property type="component" value="Unassembled WGS sequence"/>
</dbReference>
<reference evidence="5 6" key="1">
    <citation type="submission" date="2016-02" db="EMBL/GenBank/DDBJ databases">
        <title>Genome sequence of Clostridium thermobutyricum DSM 4928.</title>
        <authorList>
            <person name="Poehlein A."/>
            <person name="Daniel R."/>
        </authorList>
    </citation>
    <scope>NUCLEOTIDE SEQUENCE [LARGE SCALE GENOMIC DNA]</scope>
    <source>
        <strain evidence="5 6">DSM 4928</strain>
    </source>
</reference>
<dbReference type="NCBIfam" id="TIGR00045">
    <property type="entry name" value="glycerate kinase"/>
    <property type="match status" value="1"/>
</dbReference>
<evidence type="ECO:0000256" key="1">
    <source>
        <dbReference type="ARBA" id="ARBA00006284"/>
    </source>
</evidence>
<protein>
    <submittedName>
        <fullName evidence="5">Glycerate kinase</fullName>
        <ecNumber evidence="5">2.7.1.31</ecNumber>
    </submittedName>
</protein>
<dbReference type="InterPro" id="IPR018193">
    <property type="entry name" value="Glyc_kinase_flavodox-like_fold"/>
</dbReference>
<evidence type="ECO:0000256" key="2">
    <source>
        <dbReference type="ARBA" id="ARBA00022679"/>
    </source>
</evidence>
<dbReference type="InterPro" id="IPR036129">
    <property type="entry name" value="Glycerate_kinase_sf"/>
</dbReference>
<dbReference type="Gene3D" id="3.40.50.10350">
    <property type="entry name" value="Glycerate kinase, domain 1"/>
    <property type="match status" value="1"/>
</dbReference>
<dbReference type="Gene3D" id="3.90.1510.10">
    <property type="entry name" value="Glycerate kinase, domain 2"/>
    <property type="match status" value="1"/>
</dbReference>
<keyword evidence="3 4" id="KW-0418">Kinase</keyword>
<dbReference type="OrthoDB" id="9774290at2"/>
<dbReference type="PANTHER" id="PTHR21599:SF0">
    <property type="entry name" value="GLYCERATE KINASE"/>
    <property type="match status" value="1"/>
</dbReference>
<evidence type="ECO:0000256" key="4">
    <source>
        <dbReference type="PIRNR" id="PIRNR006078"/>
    </source>
</evidence>
<evidence type="ECO:0000256" key="3">
    <source>
        <dbReference type="ARBA" id="ARBA00022777"/>
    </source>
</evidence>
<dbReference type="SUPFAM" id="SSF110738">
    <property type="entry name" value="Glycerate kinase I"/>
    <property type="match status" value="1"/>
</dbReference>
<dbReference type="EC" id="2.7.1.31" evidence="5"/>
<evidence type="ECO:0000313" key="5">
    <source>
        <dbReference type="EMBL" id="OPX46897.1"/>
    </source>
</evidence>
<dbReference type="GO" id="GO:0031388">
    <property type="term" value="P:organic acid phosphorylation"/>
    <property type="evidence" value="ECO:0007669"/>
    <property type="project" value="UniProtKB-UniRule"/>
</dbReference>
<dbReference type="AlphaFoldDB" id="A0A1V4SUJ6"/>
<dbReference type="InterPro" id="IPR018197">
    <property type="entry name" value="Glycerate_kinase_RE-like"/>
</dbReference>
<accession>A0A1V4SUJ6</accession>
<keyword evidence="2 4" id="KW-0808">Transferase</keyword>
<dbReference type="PIRSF" id="PIRSF006078">
    <property type="entry name" value="GlxK"/>
    <property type="match status" value="1"/>
</dbReference>
<dbReference type="GO" id="GO:0008887">
    <property type="term" value="F:glycerate kinase activity"/>
    <property type="evidence" value="ECO:0007669"/>
    <property type="project" value="UniProtKB-UniRule"/>
</dbReference>
<proteinExistence type="inferred from homology"/>
<dbReference type="PANTHER" id="PTHR21599">
    <property type="entry name" value="GLYCERATE KINASE"/>
    <property type="match status" value="1"/>
</dbReference>
<organism evidence="5 6">
    <name type="scientific">Clostridium thermobutyricum DSM 4928</name>
    <dbReference type="NCBI Taxonomy" id="1121339"/>
    <lineage>
        <taxon>Bacteria</taxon>
        <taxon>Bacillati</taxon>
        <taxon>Bacillota</taxon>
        <taxon>Clostridia</taxon>
        <taxon>Eubacteriales</taxon>
        <taxon>Clostridiaceae</taxon>
        <taxon>Clostridium</taxon>
    </lineage>
</organism>
<dbReference type="RefSeq" id="WP_080023681.1">
    <property type="nucleotide sequence ID" value="NZ_LTAY01000063.1"/>
</dbReference>
<dbReference type="InterPro" id="IPR004381">
    <property type="entry name" value="Glycerate_kinase"/>
</dbReference>
<sequence>MKIILAPDSFKECMTSIEACNCMEKALKESGKDLKIIKIPIADGGEGTLDSLILAKGGEIFKKVIRGPLGEKIVGRYGILKDGKTGVIEIAEACGLSLITKEKRNPMYTNTFGVGELIKELLDKNIVKIIIGLGGSSTNDGGIGMVTALGGKFLDVNKNEINPIGKELINIDYIDITKLDKRLRNVEFIIACDVTNPLVGEFGASKIFAKQKGANEEEIELLEKGLNNLGNIINNQFGKYVLNIEGGGAAGGLGIAFMFFMNAKLKSGIDIILKETNFEEVIKDSDYIFTGEGKIDSQTINGKTISGISKCSQKYNVPVICFVGKAEGDIENLYSMGIKDIIAISKKTDSLEMSLKNGKKNLIEEVKKFIYKI</sequence>
<evidence type="ECO:0000313" key="6">
    <source>
        <dbReference type="Proteomes" id="UP000191448"/>
    </source>
</evidence>
<dbReference type="EMBL" id="LTAY01000063">
    <property type="protein sequence ID" value="OPX46897.1"/>
    <property type="molecule type" value="Genomic_DNA"/>
</dbReference>